<evidence type="ECO:0000313" key="3">
    <source>
        <dbReference type="Proteomes" id="UP000192936"/>
    </source>
</evidence>
<dbReference type="OrthoDB" id="72009at2"/>
<dbReference type="InterPro" id="IPR036165">
    <property type="entry name" value="YefM-like_sf"/>
</dbReference>
<evidence type="ECO:0000256" key="1">
    <source>
        <dbReference type="ARBA" id="ARBA00009981"/>
    </source>
</evidence>
<dbReference type="RefSeq" id="WP_085089857.1">
    <property type="nucleotide sequence ID" value="NZ_FXAK01000007.1"/>
</dbReference>
<sequence>MGVLYSKADDPGLDAAIERALAEGPLTIVRPGKPSMVMLSAADYERLCGESAAAPNPMPTNVIEALLRPVDATDIDLNEAIGERHGPNTRKPVDFATDSL</sequence>
<dbReference type="EMBL" id="FXAK01000007">
    <property type="protein sequence ID" value="SMF80213.1"/>
    <property type="molecule type" value="Genomic_DNA"/>
</dbReference>
<protein>
    <submittedName>
        <fullName evidence="2">Antitoxin Phd_YefM, type II toxin-antitoxin system</fullName>
    </submittedName>
</protein>
<reference evidence="2 3" key="1">
    <citation type="submission" date="2017-04" db="EMBL/GenBank/DDBJ databases">
        <authorList>
            <person name="Afonso C.L."/>
            <person name="Miller P.J."/>
            <person name="Scott M.A."/>
            <person name="Spackman E."/>
            <person name="Goraichik I."/>
            <person name="Dimitrov K.M."/>
            <person name="Suarez D.L."/>
            <person name="Swayne D.E."/>
        </authorList>
    </citation>
    <scope>NUCLEOTIDE SEQUENCE [LARGE SCALE GENOMIC DNA]</scope>
    <source>
        <strain evidence="2 3">A2P</strain>
    </source>
</reference>
<dbReference type="Proteomes" id="UP000192936">
    <property type="component" value="Unassembled WGS sequence"/>
</dbReference>
<dbReference type="Gene3D" id="3.40.1620.10">
    <property type="entry name" value="YefM-like domain"/>
    <property type="match status" value="1"/>
</dbReference>
<organism evidence="2 3">
    <name type="scientific">Azospirillum oryzae</name>
    <dbReference type="NCBI Taxonomy" id="286727"/>
    <lineage>
        <taxon>Bacteria</taxon>
        <taxon>Pseudomonadati</taxon>
        <taxon>Pseudomonadota</taxon>
        <taxon>Alphaproteobacteria</taxon>
        <taxon>Rhodospirillales</taxon>
        <taxon>Azospirillaceae</taxon>
        <taxon>Azospirillum</taxon>
    </lineage>
</organism>
<name>A0A1X7H5J6_9PROT</name>
<dbReference type="SUPFAM" id="SSF143120">
    <property type="entry name" value="YefM-like"/>
    <property type="match status" value="1"/>
</dbReference>
<accession>A0A1X7H5J6</accession>
<gene>
    <name evidence="2" type="ORF">SAMN02982917_5034</name>
</gene>
<comment type="similarity">
    <text evidence="1">Belongs to the phD/YefM antitoxin family.</text>
</comment>
<dbReference type="STRING" id="286727.SAMN02982917_5034"/>
<dbReference type="AlphaFoldDB" id="A0A1X7H5J6"/>
<proteinExistence type="inferred from homology"/>
<evidence type="ECO:0000313" key="2">
    <source>
        <dbReference type="EMBL" id="SMF80213.1"/>
    </source>
</evidence>